<dbReference type="AlphaFoldDB" id="A0A067CMI9"/>
<dbReference type="GeneID" id="24141531"/>
<dbReference type="RefSeq" id="XP_012201608.1">
    <property type="nucleotide sequence ID" value="XM_012346218.1"/>
</dbReference>
<evidence type="ECO:0000313" key="2">
    <source>
        <dbReference type="Proteomes" id="UP000030745"/>
    </source>
</evidence>
<accession>A0A067CMI9</accession>
<proteinExistence type="predicted"/>
<name>A0A067CMI9_SAPPC</name>
<dbReference type="KEGG" id="spar:SPRG_20378"/>
<dbReference type="Proteomes" id="UP000030745">
    <property type="component" value="Unassembled WGS sequence"/>
</dbReference>
<protein>
    <submittedName>
        <fullName evidence="1">Uncharacterized protein</fullName>
    </submittedName>
</protein>
<evidence type="ECO:0000313" key="1">
    <source>
        <dbReference type="EMBL" id="KDO27736.1"/>
    </source>
</evidence>
<dbReference type="VEuPathDB" id="FungiDB:SPRG_20378"/>
<gene>
    <name evidence="1" type="ORF">SPRG_20378</name>
</gene>
<dbReference type="EMBL" id="KK583215">
    <property type="protein sequence ID" value="KDO27736.1"/>
    <property type="molecule type" value="Genomic_DNA"/>
</dbReference>
<reference evidence="1 2" key="1">
    <citation type="journal article" date="2013" name="PLoS Genet.">
        <title>Distinctive expansion of potential virulence genes in the genome of the oomycete fish pathogen Saprolegnia parasitica.</title>
        <authorList>
            <person name="Jiang R.H."/>
            <person name="de Bruijn I."/>
            <person name="Haas B.J."/>
            <person name="Belmonte R."/>
            <person name="Lobach L."/>
            <person name="Christie J."/>
            <person name="van den Ackerveken G."/>
            <person name="Bottin A."/>
            <person name="Bulone V."/>
            <person name="Diaz-Moreno S.M."/>
            <person name="Dumas B."/>
            <person name="Fan L."/>
            <person name="Gaulin E."/>
            <person name="Govers F."/>
            <person name="Grenville-Briggs L.J."/>
            <person name="Horner N.R."/>
            <person name="Levin J.Z."/>
            <person name="Mammella M."/>
            <person name="Meijer H.J."/>
            <person name="Morris P."/>
            <person name="Nusbaum C."/>
            <person name="Oome S."/>
            <person name="Phillips A.J."/>
            <person name="van Rooyen D."/>
            <person name="Rzeszutek E."/>
            <person name="Saraiva M."/>
            <person name="Secombes C.J."/>
            <person name="Seidl M.F."/>
            <person name="Snel B."/>
            <person name="Stassen J.H."/>
            <person name="Sykes S."/>
            <person name="Tripathy S."/>
            <person name="van den Berg H."/>
            <person name="Vega-Arreguin J.C."/>
            <person name="Wawra S."/>
            <person name="Young S.K."/>
            <person name="Zeng Q."/>
            <person name="Dieguez-Uribeondo J."/>
            <person name="Russ C."/>
            <person name="Tyler B.M."/>
            <person name="van West P."/>
        </authorList>
    </citation>
    <scope>NUCLEOTIDE SEQUENCE [LARGE SCALE GENOMIC DNA]</scope>
    <source>
        <strain evidence="1 2">CBS 223.65</strain>
    </source>
</reference>
<keyword evidence="2" id="KW-1185">Reference proteome</keyword>
<sequence length="181" mass="19806">MVDQWNWERWRRWAVVASGAVVGDGEAVAPELVVVVLVVLKTPSAAKRTRITTITTRPRAIVSLTFFHHMARERLLPVFRKTLACSLRSLDFCSTISIFSVLESTTWMFSCIVLLTASTWAMTSASLSTLVRSSYVVAMTPRPLAHSLSRPPSLTVASLAANLAAISSWTAVRSLNASRTG</sequence>
<organism evidence="1 2">
    <name type="scientific">Saprolegnia parasitica (strain CBS 223.65)</name>
    <dbReference type="NCBI Taxonomy" id="695850"/>
    <lineage>
        <taxon>Eukaryota</taxon>
        <taxon>Sar</taxon>
        <taxon>Stramenopiles</taxon>
        <taxon>Oomycota</taxon>
        <taxon>Saprolegniomycetes</taxon>
        <taxon>Saprolegniales</taxon>
        <taxon>Saprolegniaceae</taxon>
        <taxon>Saprolegnia</taxon>
    </lineage>
</organism>